<proteinExistence type="predicted"/>
<organism evidence="1 2">
    <name type="scientific">Bifidobacterium adolescentis L2-32</name>
    <dbReference type="NCBI Taxonomy" id="411481"/>
    <lineage>
        <taxon>Bacteria</taxon>
        <taxon>Bacillati</taxon>
        <taxon>Actinomycetota</taxon>
        <taxon>Actinomycetes</taxon>
        <taxon>Bifidobacteriales</taxon>
        <taxon>Bifidobacteriaceae</taxon>
        <taxon>Bifidobacterium</taxon>
    </lineage>
</organism>
<protein>
    <submittedName>
        <fullName evidence="1">Uncharacterized protein</fullName>
    </submittedName>
</protein>
<reference evidence="1 2" key="1">
    <citation type="submission" date="2007-04" db="EMBL/GenBank/DDBJ databases">
        <authorList>
            <person name="Fulton L."/>
            <person name="Clifton S."/>
            <person name="Fulton B."/>
            <person name="Xu J."/>
            <person name="Minx P."/>
            <person name="Pepin K.H."/>
            <person name="Johnson M."/>
            <person name="Thiruvilangam P."/>
            <person name="Bhonagiri V."/>
            <person name="Nash W.E."/>
            <person name="Mardis E.R."/>
            <person name="Wilson R.K."/>
        </authorList>
    </citation>
    <scope>NUCLEOTIDE SEQUENCE [LARGE SCALE GENOMIC DNA]</scope>
    <source>
        <strain evidence="1 2">L2-32</strain>
    </source>
</reference>
<accession>A7A556</accession>
<sequence>MTVRLRSGTTISGSSCAEIRLGLVTCGGFVPKRVFRRWFFASVGGCRRKGV</sequence>
<reference evidence="1 2" key="2">
    <citation type="submission" date="2007-05" db="EMBL/GenBank/DDBJ databases">
        <title>Draft genome sequence of Bifidobacterium adolescentis (L2-32).</title>
        <authorList>
            <person name="Sudarsanam P."/>
            <person name="Ley R."/>
            <person name="Guruge J."/>
            <person name="Turnbaugh P.J."/>
            <person name="Mahowald M."/>
            <person name="Liep D."/>
            <person name="Gordon J."/>
        </authorList>
    </citation>
    <scope>NUCLEOTIDE SEQUENCE [LARGE SCALE GENOMIC DNA]</scope>
    <source>
        <strain evidence="1 2">L2-32</strain>
    </source>
</reference>
<evidence type="ECO:0000313" key="2">
    <source>
        <dbReference type="Proteomes" id="UP000003773"/>
    </source>
</evidence>
<dbReference type="EMBL" id="AAXD02000018">
    <property type="protein sequence ID" value="EDN84039.1"/>
    <property type="molecule type" value="Genomic_DNA"/>
</dbReference>
<gene>
    <name evidence="1" type="ORF">BIFADO_00971</name>
</gene>
<name>A7A556_BIFAD</name>
<dbReference type="AlphaFoldDB" id="A7A556"/>
<dbReference type="HOGENOM" id="CLU_3096071_0_0_11"/>
<comment type="caution">
    <text evidence="1">The sequence shown here is derived from an EMBL/GenBank/DDBJ whole genome shotgun (WGS) entry which is preliminary data.</text>
</comment>
<dbReference type="Proteomes" id="UP000003773">
    <property type="component" value="Unassembled WGS sequence"/>
</dbReference>
<evidence type="ECO:0000313" key="1">
    <source>
        <dbReference type="EMBL" id="EDN84039.1"/>
    </source>
</evidence>